<evidence type="ECO:0000259" key="1">
    <source>
        <dbReference type="Pfam" id="PF00535"/>
    </source>
</evidence>
<protein>
    <submittedName>
        <fullName evidence="2">Glycosyltransferase family 2 protein</fullName>
    </submittedName>
</protein>
<feature type="domain" description="Glycosyltransferase 2-like" evidence="1">
    <location>
        <begin position="8"/>
        <end position="162"/>
    </location>
</feature>
<organism evidence="2 3">
    <name type="scientific">Myxococcus landrumensis</name>
    <dbReference type="NCBI Taxonomy" id="2813577"/>
    <lineage>
        <taxon>Bacteria</taxon>
        <taxon>Pseudomonadati</taxon>
        <taxon>Myxococcota</taxon>
        <taxon>Myxococcia</taxon>
        <taxon>Myxococcales</taxon>
        <taxon>Cystobacterineae</taxon>
        <taxon>Myxococcaceae</taxon>
        <taxon>Myxococcus</taxon>
    </lineage>
</organism>
<accession>A0ABX7MWX3</accession>
<evidence type="ECO:0000313" key="2">
    <source>
        <dbReference type="EMBL" id="QSQ10925.1"/>
    </source>
</evidence>
<keyword evidence="3" id="KW-1185">Reference proteome</keyword>
<dbReference type="Proteomes" id="UP000663090">
    <property type="component" value="Chromosome"/>
</dbReference>
<dbReference type="InterPro" id="IPR029044">
    <property type="entry name" value="Nucleotide-diphossugar_trans"/>
</dbReference>
<proteinExistence type="predicted"/>
<dbReference type="Pfam" id="PF00535">
    <property type="entry name" value="Glycos_transf_2"/>
    <property type="match status" value="1"/>
</dbReference>
<gene>
    <name evidence="2" type="ORF">JY572_21085</name>
</gene>
<dbReference type="Gene3D" id="3.90.550.10">
    <property type="entry name" value="Spore Coat Polysaccharide Biosynthesis Protein SpsA, Chain A"/>
    <property type="match status" value="1"/>
</dbReference>
<name>A0ABX7MWX3_9BACT</name>
<dbReference type="PANTHER" id="PTHR43685:SF2">
    <property type="entry name" value="GLYCOSYLTRANSFERASE 2-LIKE DOMAIN-CONTAINING PROTEIN"/>
    <property type="match status" value="1"/>
</dbReference>
<dbReference type="PANTHER" id="PTHR43685">
    <property type="entry name" value="GLYCOSYLTRANSFERASE"/>
    <property type="match status" value="1"/>
</dbReference>
<dbReference type="InterPro" id="IPR001173">
    <property type="entry name" value="Glyco_trans_2-like"/>
</dbReference>
<reference evidence="2 3" key="1">
    <citation type="submission" date="2021-02" db="EMBL/GenBank/DDBJ databases">
        <title>De Novo genome assembly of isolated myxobacteria.</title>
        <authorList>
            <person name="Stevens D.C."/>
        </authorList>
    </citation>
    <scope>NUCLEOTIDE SEQUENCE [LARGE SCALE GENOMIC DNA]</scope>
    <source>
        <strain evidence="2 3">SCHIC003</strain>
    </source>
</reference>
<dbReference type="InterPro" id="IPR050834">
    <property type="entry name" value="Glycosyltransf_2"/>
</dbReference>
<evidence type="ECO:0000313" key="3">
    <source>
        <dbReference type="Proteomes" id="UP000663090"/>
    </source>
</evidence>
<dbReference type="EMBL" id="CP071091">
    <property type="protein sequence ID" value="QSQ10925.1"/>
    <property type="molecule type" value="Genomic_DNA"/>
</dbReference>
<dbReference type="CDD" id="cd00761">
    <property type="entry name" value="Glyco_tranf_GTA_type"/>
    <property type="match status" value="1"/>
</dbReference>
<dbReference type="RefSeq" id="WP_206712685.1">
    <property type="nucleotide sequence ID" value="NZ_CP071091.1"/>
</dbReference>
<dbReference type="SUPFAM" id="SSF53448">
    <property type="entry name" value="Nucleotide-diphospho-sugar transferases"/>
    <property type="match status" value="1"/>
</dbReference>
<sequence length="321" mass="35374">MSQPGVTLVIPTYNGARRVEAPLQALLAQQAPSDCFEVVVVDNNSTDGTSRVVEASPSVAGLRQRGIEVRVVSETRQGLLFARLCGIQSARRDVVCFLDDDNVPEPNFVADGLVHFQDEHVGVVVSRLYPRYETPPPPSISRREHLLAINHRLGDAPIDFGAAATIAPTIGAGLWLRRAAFLEAVPWRTPEQLMPDRLGEQLLSGGDIEFGFLLGKAGHRRVYSPSLKVWHLIPRSRFETRYFLRLIVGVVRSEKTLEARYLGRKSAGVGQLKNWARLLGAGLASPALALRGDAVREILFVLASRWAQVQGPYSQLHEPRP</sequence>